<reference evidence="2 3" key="1">
    <citation type="submission" date="2020-03" db="EMBL/GenBank/DDBJ databases">
        <title>Genomic Encyclopedia of Type Strains, Phase IV (KMG-IV): sequencing the most valuable type-strain genomes for metagenomic binning, comparative biology and taxonomic classification.</title>
        <authorList>
            <person name="Goeker M."/>
        </authorList>
    </citation>
    <scope>NUCLEOTIDE SEQUENCE [LARGE SCALE GENOMIC DNA]</scope>
    <source>
        <strain evidence="2 3">DSM 19867</strain>
    </source>
</reference>
<evidence type="ECO:0000313" key="3">
    <source>
        <dbReference type="Proteomes" id="UP000570514"/>
    </source>
</evidence>
<dbReference type="EMBL" id="JAASRM010000001">
    <property type="protein sequence ID" value="NIK89472.1"/>
    <property type="molecule type" value="Genomic_DNA"/>
</dbReference>
<feature type="compositionally biased region" description="Low complexity" evidence="1">
    <location>
        <begin position="600"/>
        <end position="616"/>
    </location>
</feature>
<comment type="caution">
    <text evidence="2">The sequence shown here is derived from an EMBL/GenBank/DDBJ whole genome shotgun (WGS) entry which is preliminary data.</text>
</comment>
<gene>
    <name evidence="2" type="ORF">FHS83_002790</name>
</gene>
<feature type="compositionally biased region" description="Basic and acidic residues" evidence="1">
    <location>
        <begin position="572"/>
        <end position="599"/>
    </location>
</feature>
<evidence type="ECO:0000256" key="1">
    <source>
        <dbReference type="SAM" id="MobiDB-lite"/>
    </source>
</evidence>
<evidence type="ECO:0000313" key="2">
    <source>
        <dbReference type="EMBL" id="NIK89472.1"/>
    </source>
</evidence>
<feature type="compositionally biased region" description="Low complexity" evidence="1">
    <location>
        <begin position="1"/>
        <end position="21"/>
    </location>
</feature>
<accession>A0A846N2M1</accession>
<feature type="compositionally biased region" description="Polar residues" evidence="1">
    <location>
        <begin position="22"/>
        <end position="58"/>
    </location>
</feature>
<proteinExistence type="predicted"/>
<sequence>MQIASSTAIPAATSAAVSAPPQETSPASSSAPTDQLTLSPAAQAALTSPTKPAETWSSDAVTKGLAALNDMSGKTSLDDQLSAYKSLAALVADASNFDPTKAGNDKAVDVATAFATSAYVEHYRAMASQDAAFNGQISSDNWGKGQADIEQRRLDYFNSLSENDQRLLIQTRQATWAASGFTGGGSASPEDAKALLSAQADVSRAVEAVLADPTYAAEIAAKQDAIKDSEEDRQTATTKVIQQKAQALGDAKTLALMELSRGGKDFVARAKAYFDQYGPAPQQSDAEKAADATAPLPASGYRPLSVAATQDFFKAVSTLADTSGKATAIELGEAFNKTTDVMIDCIKHGYGDVAALASGSTALHTTGAKQINQAEKQFESAWMPGGGPEVERAQAWFRSYEHLDDFDQQLLATTQQGHMGDGTPDSFRATLVDWVANAAQCDAISALNQAKNYGHLTAKSTVTILGVTLNLNSIMASDDMRLDPYTRMSADVKALLKDAAEKWAAGEKVSIDATKLYKAPPTDAEKALATLKAYQSGNHPKTDDEKALAALKDAQDGKEDKDAGLTLLEKAAEAKKAAEDKKDKDAAKTDDADNKDKKPAAATALPIAANQLAGAA</sequence>
<name>A0A846N2M1_9PROT</name>
<dbReference type="RefSeq" id="WP_167083557.1">
    <property type="nucleotide sequence ID" value="NZ_BAAADC010000001.1"/>
</dbReference>
<organism evidence="2 3">
    <name type="scientific">Rhizomicrobium palustre</name>
    <dbReference type="NCBI Taxonomy" id="189966"/>
    <lineage>
        <taxon>Bacteria</taxon>
        <taxon>Pseudomonadati</taxon>
        <taxon>Pseudomonadota</taxon>
        <taxon>Alphaproteobacteria</taxon>
        <taxon>Micropepsales</taxon>
        <taxon>Micropepsaceae</taxon>
        <taxon>Rhizomicrobium</taxon>
    </lineage>
</organism>
<feature type="region of interest" description="Disordered" evidence="1">
    <location>
        <begin position="1"/>
        <end position="58"/>
    </location>
</feature>
<keyword evidence="3" id="KW-1185">Reference proteome</keyword>
<feature type="region of interest" description="Disordered" evidence="1">
    <location>
        <begin position="572"/>
        <end position="616"/>
    </location>
</feature>
<protein>
    <submittedName>
        <fullName evidence="2">Uncharacterized protein</fullName>
    </submittedName>
</protein>
<dbReference type="Proteomes" id="UP000570514">
    <property type="component" value="Unassembled WGS sequence"/>
</dbReference>
<dbReference type="AlphaFoldDB" id="A0A846N2M1"/>